<dbReference type="EMBL" id="UINC01041037">
    <property type="protein sequence ID" value="SVB41751.1"/>
    <property type="molecule type" value="Genomic_DNA"/>
</dbReference>
<proteinExistence type="predicted"/>
<protein>
    <submittedName>
        <fullName evidence="1">Uncharacterized protein</fullName>
    </submittedName>
</protein>
<evidence type="ECO:0000313" key="1">
    <source>
        <dbReference type="EMBL" id="SVB41751.1"/>
    </source>
</evidence>
<gene>
    <name evidence="1" type="ORF">METZ01_LOCUS194605</name>
</gene>
<organism evidence="1">
    <name type="scientific">marine metagenome</name>
    <dbReference type="NCBI Taxonomy" id="408172"/>
    <lineage>
        <taxon>unclassified sequences</taxon>
        <taxon>metagenomes</taxon>
        <taxon>ecological metagenomes</taxon>
    </lineage>
</organism>
<dbReference type="AlphaFoldDB" id="A0A382DVH8"/>
<sequence length="77" mass="8942">MMTVLPIRLGKGKRSLRIFQDTIKQREYDCVSITMTHRSSNEVGIARVVNPLSNDEESRRIGLLQEYMLKKADEVIY</sequence>
<name>A0A382DVH8_9ZZZZ</name>
<accession>A0A382DVH8</accession>
<reference evidence="1" key="1">
    <citation type="submission" date="2018-05" db="EMBL/GenBank/DDBJ databases">
        <authorList>
            <person name="Lanie J.A."/>
            <person name="Ng W.-L."/>
            <person name="Kazmierczak K.M."/>
            <person name="Andrzejewski T.M."/>
            <person name="Davidsen T.M."/>
            <person name="Wayne K.J."/>
            <person name="Tettelin H."/>
            <person name="Glass J.I."/>
            <person name="Rusch D."/>
            <person name="Podicherti R."/>
            <person name="Tsui H.-C.T."/>
            <person name="Winkler M.E."/>
        </authorList>
    </citation>
    <scope>NUCLEOTIDE SEQUENCE</scope>
</reference>